<proteinExistence type="predicted"/>
<evidence type="ECO:0000313" key="1">
    <source>
        <dbReference type="EMBL" id="MCP2007692.1"/>
    </source>
</evidence>
<dbReference type="InterPro" id="IPR029058">
    <property type="entry name" value="AB_hydrolase_fold"/>
</dbReference>
<gene>
    <name evidence="1" type="ORF">L1274_001385</name>
</gene>
<sequence>MSLNLTDVPALDNRRVKTSAEDVLIDRVVPGEILVIAFGFVSWETRPEFDFFGRLKKLEQASGRHLNKILVRDSGNSWYHRSIAGLGAHPDDTVARLRALIAAIKPSKVVAIGQSMGAYAAVMFGLLLDVQQVIAFGPLSFLDVRQALLYNDRRWIAVMRALQQNPPASGYYDLAALRRDRAGGQTHLHIAFGTKPDQPNSTESVNLDAMHAHRLAAVGNCTLYPFPYSGHTVVQHLIDTKRLNALLAVIITGAELTPEPAAIAPALRAWLAESLKLGSTPVELIDILQQHGFSYDSSVAAVAGPHEHAAHDNTSGLTFTTIVV</sequence>
<evidence type="ECO:0000313" key="2">
    <source>
        <dbReference type="Proteomes" id="UP001162889"/>
    </source>
</evidence>
<protein>
    <submittedName>
        <fullName evidence="1">Pimeloyl-ACP methyl ester carboxylesterase</fullName>
    </submittedName>
</protein>
<dbReference type="SUPFAM" id="SSF53474">
    <property type="entry name" value="alpha/beta-Hydrolases"/>
    <property type="match status" value="1"/>
</dbReference>
<keyword evidence="2" id="KW-1185">Reference proteome</keyword>
<organism evidence="1 2">
    <name type="scientific">Duganella violaceipulchra</name>
    <dbReference type="NCBI Taxonomy" id="2849652"/>
    <lineage>
        <taxon>Bacteria</taxon>
        <taxon>Pseudomonadati</taxon>
        <taxon>Pseudomonadota</taxon>
        <taxon>Betaproteobacteria</taxon>
        <taxon>Burkholderiales</taxon>
        <taxon>Oxalobacteraceae</taxon>
        <taxon>Telluria group</taxon>
        <taxon>Duganella</taxon>
    </lineage>
</organism>
<accession>A0ABT1GFG6</accession>
<dbReference type="Gene3D" id="3.40.50.1820">
    <property type="entry name" value="alpha/beta hydrolase"/>
    <property type="match status" value="1"/>
</dbReference>
<reference evidence="1" key="1">
    <citation type="submission" date="2022-03" db="EMBL/GenBank/DDBJ databases">
        <title>Genome Encyclopedia of Bacteria and Archaea VI: Functional Genomics of Type Strains.</title>
        <authorList>
            <person name="Whitman W."/>
        </authorList>
    </citation>
    <scope>NUCLEOTIDE SEQUENCE</scope>
    <source>
        <strain evidence="1">HSC-15S17</strain>
    </source>
</reference>
<dbReference type="EMBL" id="JALJZU010000002">
    <property type="protein sequence ID" value="MCP2007692.1"/>
    <property type="molecule type" value="Genomic_DNA"/>
</dbReference>
<dbReference type="RefSeq" id="WP_229224969.1">
    <property type="nucleotide sequence ID" value="NZ_JAHTGR010000011.1"/>
</dbReference>
<dbReference type="Proteomes" id="UP001162889">
    <property type="component" value="Unassembled WGS sequence"/>
</dbReference>
<name>A0ABT1GFG6_9BURK</name>
<comment type="caution">
    <text evidence="1">The sequence shown here is derived from an EMBL/GenBank/DDBJ whole genome shotgun (WGS) entry which is preliminary data.</text>
</comment>